<proteinExistence type="predicted"/>
<dbReference type="OrthoDB" id="10360769at2759"/>
<protein>
    <submittedName>
        <fullName evidence="2">Uncharacterized protein</fullName>
    </submittedName>
</protein>
<gene>
    <name evidence="2" type="ORF">Ctob_005613</name>
</gene>
<sequence length="231" mass="26035">MASGSSSGVNETLRLRGAGKPPRIRQPTKAQMEERWKSTNPRDLAYEIATFMGGEWPTRPVRKVQLSLEGAPRECEDLMELTQLNPTLLSEMTVPTRELFLEVYYDDLLDVYSQVMETLAPEDPHGVRGTRVTFDSVRKFKHLTISLGFKAVSDVCQAAFDHPDTDFDEWPEVTPDHRPGCWCTLDVAKFTQLTAATVALVKMILDEKGVLPPAAEARIINVAKRFYYDDV</sequence>
<feature type="compositionally biased region" description="Polar residues" evidence="1">
    <location>
        <begin position="1"/>
        <end position="10"/>
    </location>
</feature>
<dbReference type="EMBL" id="JWZX01003184">
    <property type="protein sequence ID" value="KOO23517.1"/>
    <property type="molecule type" value="Genomic_DNA"/>
</dbReference>
<name>A0A0M0JAZ9_9EUKA</name>
<organism evidence="2 3">
    <name type="scientific">Chrysochromulina tobinii</name>
    <dbReference type="NCBI Taxonomy" id="1460289"/>
    <lineage>
        <taxon>Eukaryota</taxon>
        <taxon>Haptista</taxon>
        <taxon>Haptophyta</taxon>
        <taxon>Prymnesiophyceae</taxon>
        <taxon>Prymnesiales</taxon>
        <taxon>Chrysochromulinaceae</taxon>
        <taxon>Chrysochromulina</taxon>
    </lineage>
</organism>
<accession>A0A0M0JAZ9</accession>
<dbReference type="Proteomes" id="UP000037460">
    <property type="component" value="Unassembled WGS sequence"/>
</dbReference>
<keyword evidence="3" id="KW-1185">Reference proteome</keyword>
<feature type="region of interest" description="Disordered" evidence="1">
    <location>
        <begin position="1"/>
        <end position="31"/>
    </location>
</feature>
<evidence type="ECO:0000256" key="1">
    <source>
        <dbReference type="SAM" id="MobiDB-lite"/>
    </source>
</evidence>
<reference evidence="3" key="1">
    <citation type="journal article" date="2015" name="PLoS Genet.">
        <title>Genome Sequence and Transcriptome Analyses of Chrysochromulina tobin: Metabolic Tools for Enhanced Algal Fitness in the Prominent Order Prymnesiales (Haptophyceae).</title>
        <authorList>
            <person name="Hovde B.T."/>
            <person name="Deodato C.R."/>
            <person name="Hunsperger H.M."/>
            <person name="Ryken S.A."/>
            <person name="Yost W."/>
            <person name="Jha R.K."/>
            <person name="Patterson J."/>
            <person name="Monnat R.J. Jr."/>
            <person name="Barlow S.B."/>
            <person name="Starkenburg S.R."/>
            <person name="Cattolico R.A."/>
        </authorList>
    </citation>
    <scope>NUCLEOTIDE SEQUENCE</scope>
    <source>
        <strain evidence="3">CCMP291</strain>
    </source>
</reference>
<dbReference type="AlphaFoldDB" id="A0A0M0JAZ9"/>
<comment type="caution">
    <text evidence="2">The sequence shown here is derived from an EMBL/GenBank/DDBJ whole genome shotgun (WGS) entry which is preliminary data.</text>
</comment>
<evidence type="ECO:0000313" key="3">
    <source>
        <dbReference type="Proteomes" id="UP000037460"/>
    </source>
</evidence>
<evidence type="ECO:0000313" key="2">
    <source>
        <dbReference type="EMBL" id="KOO23517.1"/>
    </source>
</evidence>